<proteinExistence type="predicted"/>
<dbReference type="AlphaFoldDB" id="A0A916QBX5"/>
<comment type="caution">
    <text evidence="1">The sequence shown here is derived from an EMBL/GenBank/DDBJ whole genome shotgun (WGS) entry which is preliminary data.</text>
</comment>
<evidence type="ECO:0000313" key="1">
    <source>
        <dbReference type="EMBL" id="GFO86670.1"/>
    </source>
</evidence>
<dbReference type="Proteomes" id="UP000613208">
    <property type="component" value="Unassembled WGS sequence"/>
</dbReference>
<keyword evidence="2" id="KW-1185">Reference proteome</keyword>
<dbReference type="Pfam" id="PF12784">
    <property type="entry name" value="PDDEXK_2"/>
    <property type="match status" value="1"/>
</dbReference>
<organism evidence="1 2">
    <name type="scientific">Anaerostipes butyraticus</name>
    <dbReference type="NCBI Taxonomy" id="645466"/>
    <lineage>
        <taxon>Bacteria</taxon>
        <taxon>Bacillati</taxon>
        <taxon>Bacillota</taxon>
        <taxon>Clostridia</taxon>
        <taxon>Lachnospirales</taxon>
        <taxon>Lachnospiraceae</taxon>
        <taxon>Anaerostipes</taxon>
    </lineage>
</organism>
<reference evidence="1" key="1">
    <citation type="submission" date="2020-06" db="EMBL/GenBank/DDBJ databases">
        <title>Characterization of fructooligosaccharide metabolism and fructooligosaccharide-degrading enzymes in human commensal butyrate producers.</title>
        <authorList>
            <person name="Tanno H."/>
            <person name="Fujii T."/>
            <person name="Hirano K."/>
            <person name="Maeno S."/>
            <person name="Tonozuka T."/>
            <person name="Sakamoto M."/>
            <person name="Ohkuma M."/>
            <person name="Tochio T."/>
            <person name="Endo A."/>
        </authorList>
    </citation>
    <scope>NUCLEOTIDE SEQUENCE</scope>
    <source>
        <strain evidence="1">JCM 17466</strain>
    </source>
</reference>
<dbReference type="RefSeq" id="WP_243282710.1">
    <property type="nucleotide sequence ID" value="NZ_BLYI01000070.1"/>
</dbReference>
<gene>
    <name evidence="1" type="ORF">ANBU17_30170</name>
</gene>
<accession>A0A916QBX5</accession>
<sequence length="164" mass="19332">MNTTNDKAARQPKPLTELTLLNRFLFNEVMEQPENLRVLLEIILGKEILLKYLPETERETRTSPIHRFIKLDVWAMDEEDTVYNAEVQQKNTQNLPKRSRYYQGMIDSKLLKPGVVDFNELNDIFIIIITPFDLFGQAAICTHFRCSVRKYQSFICRMGQQEFL</sequence>
<protein>
    <recommendedName>
        <fullName evidence="3">PD-(D/E)XK nuclease family transposase</fullName>
    </recommendedName>
</protein>
<name>A0A916QBX5_9FIRM</name>
<dbReference type="EMBL" id="BLYI01000070">
    <property type="protein sequence ID" value="GFO86670.1"/>
    <property type="molecule type" value="Genomic_DNA"/>
</dbReference>
<evidence type="ECO:0008006" key="3">
    <source>
        <dbReference type="Google" id="ProtNLM"/>
    </source>
</evidence>
<evidence type="ECO:0000313" key="2">
    <source>
        <dbReference type="Proteomes" id="UP000613208"/>
    </source>
</evidence>